<dbReference type="AlphaFoldDB" id="A0AAW6U7X1"/>
<comment type="caution">
    <text evidence="9">The sequence shown here is derived from an EMBL/GenBank/DDBJ whole genome shotgun (WGS) entry which is preliminary data.</text>
</comment>
<gene>
    <name evidence="9" type="ORF">QJ522_21415</name>
</gene>
<keyword evidence="5 7" id="KW-0326">Glycosidase</keyword>
<evidence type="ECO:0000256" key="5">
    <source>
        <dbReference type="ARBA" id="ARBA00023295"/>
    </source>
</evidence>
<accession>A0AAW6U7X1</accession>
<dbReference type="InterPro" id="IPR019546">
    <property type="entry name" value="TAT_signal_bac_arc"/>
</dbReference>
<keyword evidence="2 7" id="KW-0378">Hydrolase</keyword>
<dbReference type="Gene3D" id="3.20.20.80">
    <property type="entry name" value="Glycosidases"/>
    <property type="match status" value="1"/>
</dbReference>
<dbReference type="Proteomes" id="UP001431776">
    <property type="component" value="Unassembled WGS sequence"/>
</dbReference>
<dbReference type="GO" id="GO:0005576">
    <property type="term" value="C:extracellular region"/>
    <property type="evidence" value="ECO:0007669"/>
    <property type="project" value="TreeGrafter"/>
</dbReference>
<feature type="domain" description="Glycoside hydrolase family 5" evidence="8">
    <location>
        <begin position="63"/>
        <end position="352"/>
    </location>
</feature>
<proteinExistence type="inferred from homology"/>
<name>A0AAW6U7X1_9BACT</name>
<evidence type="ECO:0000256" key="3">
    <source>
        <dbReference type="ARBA" id="ARBA00023001"/>
    </source>
</evidence>
<reference evidence="9" key="1">
    <citation type="submission" date="2023-05" db="EMBL/GenBank/DDBJ databases">
        <title>Anaerotaeda fermentans gen. nov., sp. nov., a novel anaerobic planctomycete of the new family within the order Sedimentisphaerales isolated from Taman Peninsula, Russia.</title>
        <authorList>
            <person name="Khomyakova M.A."/>
            <person name="Merkel A.Y."/>
            <person name="Slobodkin A.I."/>
        </authorList>
    </citation>
    <scope>NUCLEOTIDE SEQUENCE</scope>
    <source>
        <strain evidence="9">M17dextr</strain>
    </source>
</reference>
<dbReference type="NCBIfam" id="TIGR01409">
    <property type="entry name" value="TAT_signal_seq"/>
    <property type="match status" value="1"/>
</dbReference>
<keyword evidence="3" id="KW-0136">Cellulose degradation</keyword>
<dbReference type="PANTHER" id="PTHR31297:SF41">
    <property type="entry name" value="ENDOGLUCANASE, PUTATIVE (AFU_ORTHOLOGUE AFUA_5G01830)-RELATED"/>
    <property type="match status" value="1"/>
</dbReference>
<dbReference type="SUPFAM" id="SSF51445">
    <property type="entry name" value="(Trans)glycosidases"/>
    <property type="match status" value="1"/>
</dbReference>
<dbReference type="InterPro" id="IPR050386">
    <property type="entry name" value="Glycosyl_hydrolase_5"/>
</dbReference>
<evidence type="ECO:0000256" key="6">
    <source>
        <dbReference type="ARBA" id="ARBA00023326"/>
    </source>
</evidence>
<protein>
    <submittedName>
        <fullName evidence="9">Cellulase family glycosylhydrolase</fullName>
    </submittedName>
</protein>
<keyword evidence="4" id="KW-0119">Carbohydrate metabolism</keyword>
<dbReference type="Pfam" id="PF10518">
    <property type="entry name" value="TAT_signal"/>
    <property type="match status" value="1"/>
</dbReference>
<dbReference type="InterPro" id="IPR017853">
    <property type="entry name" value="GH"/>
</dbReference>
<dbReference type="InterPro" id="IPR006311">
    <property type="entry name" value="TAT_signal"/>
</dbReference>
<keyword evidence="10" id="KW-1185">Reference proteome</keyword>
<comment type="similarity">
    <text evidence="1 7">Belongs to the glycosyl hydrolase 5 (cellulase A) family.</text>
</comment>
<dbReference type="EMBL" id="JASCXX010000044">
    <property type="protein sequence ID" value="MDI6451636.1"/>
    <property type="molecule type" value="Genomic_DNA"/>
</dbReference>
<dbReference type="InterPro" id="IPR001547">
    <property type="entry name" value="Glyco_hydro_5"/>
</dbReference>
<keyword evidence="6" id="KW-0624">Polysaccharide degradation</keyword>
<evidence type="ECO:0000313" key="10">
    <source>
        <dbReference type="Proteomes" id="UP001431776"/>
    </source>
</evidence>
<dbReference type="GO" id="GO:0009986">
    <property type="term" value="C:cell surface"/>
    <property type="evidence" value="ECO:0007669"/>
    <property type="project" value="TreeGrafter"/>
</dbReference>
<evidence type="ECO:0000256" key="4">
    <source>
        <dbReference type="ARBA" id="ARBA00023277"/>
    </source>
</evidence>
<evidence type="ECO:0000259" key="8">
    <source>
        <dbReference type="Pfam" id="PF00150"/>
    </source>
</evidence>
<sequence length="387" mass="44153">MDRQKINRREFLKVAGAGAAMAATGRLANAADEAKPAQTAIPRWRGFNLLDYFSPRPMRPGSRSQTTEDDLRWMSDWGFDFVRLPMAYPQWIDFDPSQRITPDDMYKIKESALEYIDGLVETAHKHGLHVSLNFHRAPGYCVNAGFYEPFNLWKDQEALDAFCFHWGMWAKRYKDMSPSKISFDLVNEPSMREDMNDQHSKRGPVPGDVYRRVAEAAAKAIRAANPNHLVIADGNNVGNDVIPEIVDLNIAQSCRGYAPGYISHYKAPWAFSDVENLPAPVWPGTMGGQYWDRARLERYYQPWIDLAKKGVGVHCGECGCWIKTPHDVFLAWFGDVLDILTTNGIGYALWNFRGQFGILDSGRGDIEYEDWHGHKLDRRLLDLLRAY</sequence>
<dbReference type="PROSITE" id="PS51318">
    <property type="entry name" value="TAT"/>
    <property type="match status" value="1"/>
</dbReference>
<evidence type="ECO:0000313" key="9">
    <source>
        <dbReference type="EMBL" id="MDI6451636.1"/>
    </source>
</evidence>
<dbReference type="GO" id="GO:0030245">
    <property type="term" value="P:cellulose catabolic process"/>
    <property type="evidence" value="ECO:0007669"/>
    <property type="project" value="UniProtKB-KW"/>
</dbReference>
<evidence type="ECO:0000256" key="2">
    <source>
        <dbReference type="ARBA" id="ARBA00022801"/>
    </source>
</evidence>
<dbReference type="GO" id="GO:0008422">
    <property type="term" value="F:beta-glucosidase activity"/>
    <property type="evidence" value="ECO:0007669"/>
    <property type="project" value="TreeGrafter"/>
</dbReference>
<dbReference type="PANTHER" id="PTHR31297">
    <property type="entry name" value="GLUCAN ENDO-1,6-BETA-GLUCOSIDASE B"/>
    <property type="match status" value="1"/>
</dbReference>
<evidence type="ECO:0000256" key="1">
    <source>
        <dbReference type="ARBA" id="ARBA00005641"/>
    </source>
</evidence>
<dbReference type="Pfam" id="PF00150">
    <property type="entry name" value="Cellulase"/>
    <property type="match status" value="1"/>
</dbReference>
<evidence type="ECO:0000256" key="7">
    <source>
        <dbReference type="RuleBase" id="RU361153"/>
    </source>
</evidence>
<organism evidence="9 10">
    <name type="scientific">Anaerobaca lacustris</name>
    <dbReference type="NCBI Taxonomy" id="3044600"/>
    <lineage>
        <taxon>Bacteria</taxon>
        <taxon>Pseudomonadati</taxon>
        <taxon>Planctomycetota</taxon>
        <taxon>Phycisphaerae</taxon>
        <taxon>Sedimentisphaerales</taxon>
        <taxon>Anaerobacaceae</taxon>
        <taxon>Anaerobaca</taxon>
    </lineage>
</organism>